<name>Q750W7_EREGS</name>
<dbReference type="CDD" id="cd09274">
    <property type="entry name" value="RNase_HI_RT_Ty3"/>
    <property type="match status" value="1"/>
</dbReference>
<dbReference type="SUPFAM" id="SSF56672">
    <property type="entry name" value="DNA/RNA polymerases"/>
    <property type="match status" value="1"/>
</dbReference>
<sequence>MHHSEIVFHSTVKPFTGDGDVHELPTFLLELDGRFEQGNIRTDPEKISLLILHLGGRAARWFVKYRREYDVKMMTYEEVVGHLRNRFGQDSNAMVILARLMEVSQKGTLAEYNDEFCSLLCKLPAEWVPPDHMLVALYWRGLAPRYSIAILQAEAMDLSDAMRITAMNSTLNKDELYGDSPRLQNPRDMGWSPVGLEEDTFEELPLWIQERYLDTVKDDLPAYEFNNCSVEHAIEFKEHSEEPRARAYKLKCRLEKVAVQLIQDLLDKGFIVPSKSTCTSQLTLVKEKDATYHIAIDYRRINNITVKDPFPLPTVESLLARVGTAGHFTILNLHNGQFQIPLREEDRYKTAFITTMGTFEFTVMPEGLLNGPNTFAKYMADVVGDLPFVFVYMGDILIFSDTEEEHWTHIDAVLSRLSDRKLVSRRSDSHFNQEEFEYLGYVISRNSIEPARDRIESINHYPKPKCVKDAQRFLSMINYYRRFIPNFAMLVKPILQYACRKTIWWEDQEKAFDKVKRLLRTGPVLVPYKEGASYRLTTEASKYGVAAVLEEVAGNDTIGVVGYFSKLLKGAQRHYPEGELELLAIVEALRHFRYILQKIPFTLRADHINLALLQDQSGPVRRISAWFEELSEYDFTLEYYLDQSAS</sequence>
<feature type="domain" description="Ty3 transposon capsid-like protein" evidence="3">
    <location>
        <begin position="8"/>
        <end position="175"/>
    </location>
</feature>
<keyword evidence="5" id="KW-1185">Reference proteome</keyword>
<evidence type="ECO:0000259" key="2">
    <source>
        <dbReference type="Pfam" id="PF17919"/>
    </source>
</evidence>
<accession>Q750W7</accession>
<reference evidence="4 5" key="1">
    <citation type="journal article" date="2004" name="Science">
        <title>The Ashbya gossypii genome as a tool for mapping the ancient Saccharomyces cerevisiae genome.</title>
        <authorList>
            <person name="Dietrich F.S."/>
            <person name="Voegeli S."/>
            <person name="Brachat S."/>
            <person name="Lerch A."/>
            <person name="Gates K."/>
            <person name="Steiner S."/>
            <person name="Mohr C."/>
            <person name="Pohlmann R."/>
            <person name="Luedi P."/>
            <person name="Choi S."/>
            <person name="Wing R.A."/>
            <person name="Flavier A."/>
            <person name="Gaffney T.D."/>
            <person name="Philippsen P."/>
        </authorList>
    </citation>
    <scope>NUCLEOTIDE SEQUENCE [LARGE SCALE GENOMIC DNA]</scope>
    <source>
        <strain evidence="5">ATCC 10895 / CBS 109.51 / FGSC 9923 / NRRL Y-1056</strain>
    </source>
</reference>
<evidence type="ECO:0000259" key="1">
    <source>
        <dbReference type="Pfam" id="PF00078"/>
    </source>
</evidence>
<dbReference type="InterPro" id="IPR043502">
    <property type="entry name" value="DNA/RNA_pol_sf"/>
</dbReference>
<dbReference type="HOGENOM" id="CLU_423864_0_0_1"/>
<dbReference type="KEGG" id="ago:AGOS_AGL178W"/>
<dbReference type="Pfam" id="PF00078">
    <property type="entry name" value="RVT_1"/>
    <property type="match status" value="1"/>
</dbReference>
<proteinExistence type="predicted"/>
<dbReference type="InParanoid" id="Q750W7"/>
<dbReference type="GeneID" id="4622782"/>
<feature type="domain" description="Reverse transcriptase" evidence="1">
    <location>
        <begin position="286"/>
        <end position="443"/>
    </location>
</feature>
<dbReference type="eggNOG" id="KOG0017">
    <property type="taxonomic scope" value="Eukaryota"/>
</dbReference>
<gene>
    <name evidence="4" type="ORF">AGOS_AGL178W</name>
</gene>
<dbReference type="Gene3D" id="3.10.10.10">
    <property type="entry name" value="HIV Type 1 Reverse Transcriptase, subunit A, domain 1"/>
    <property type="match status" value="1"/>
</dbReference>
<dbReference type="Proteomes" id="UP000000591">
    <property type="component" value="Chromosome VII"/>
</dbReference>
<dbReference type="InterPro" id="IPR045358">
    <property type="entry name" value="Ty3_capsid"/>
</dbReference>
<dbReference type="InterPro" id="IPR041577">
    <property type="entry name" value="RT_RNaseH_2"/>
</dbReference>
<protein>
    <submittedName>
        <fullName evidence="4">AGL178Wp</fullName>
    </submittedName>
</protein>
<evidence type="ECO:0000313" key="5">
    <source>
        <dbReference type="Proteomes" id="UP000000591"/>
    </source>
</evidence>
<dbReference type="STRING" id="284811.Q750W7"/>
<reference evidence="5" key="2">
    <citation type="journal article" date="2013" name="G3 (Bethesda)">
        <title>Genomes of Ashbya fungi isolated from insects reveal four mating-type loci, numerous translocations, lack of transposons, and distinct gene duplications.</title>
        <authorList>
            <person name="Dietrich F.S."/>
            <person name="Voegeli S."/>
            <person name="Kuo S."/>
            <person name="Philippsen P."/>
        </authorList>
    </citation>
    <scope>GENOME REANNOTATION</scope>
    <source>
        <strain evidence="5">ATCC 10895 / CBS 109.51 / FGSC 9923 / NRRL Y-1056</strain>
    </source>
</reference>
<dbReference type="AlphaFoldDB" id="Q750W7"/>
<organism evidence="4 5">
    <name type="scientific">Eremothecium gossypii (strain ATCC 10895 / CBS 109.51 / FGSC 9923 / NRRL Y-1056)</name>
    <name type="common">Yeast</name>
    <name type="synonym">Ashbya gossypii</name>
    <dbReference type="NCBI Taxonomy" id="284811"/>
    <lineage>
        <taxon>Eukaryota</taxon>
        <taxon>Fungi</taxon>
        <taxon>Dikarya</taxon>
        <taxon>Ascomycota</taxon>
        <taxon>Saccharomycotina</taxon>
        <taxon>Saccharomycetes</taxon>
        <taxon>Saccharomycetales</taxon>
        <taxon>Saccharomycetaceae</taxon>
        <taxon>Eremothecium</taxon>
    </lineage>
</organism>
<dbReference type="Gene3D" id="3.30.70.270">
    <property type="match status" value="2"/>
</dbReference>
<dbReference type="EMBL" id="AE016820">
    <property type="protein sequence ID" value="AAS54313.1"/>
    <property type="molecule type" value="Genomic_DNA"/>
</dbReference>
<dbReference type="PANTHER" id="PTHR33064">
    <property type="entry name" value="POL PROTEIN"/>
    <property type="match status" value="1"/>
</dbReference>
<dbReference type="RefSeq" id="NP_986489.1">
    <property type="nucleotide sequence ID" value="NM_211551.1"/>
</dbReference>
<dbReference type="Pfam" id="PF19259">
    <property type="entry name" value="Ty3_capsid"/>
    <property type="match status" value="1"/>
</dbReference>
<dbReference type="CDD" id="cd01647">
    <property type="entry name" value="RT_LTR"/>
    <property type="match status" value="1"/>
</dbReference>
<dbReference type="InterPro" id="IPR043128">
    <property type="entry name" value="Rev_trsase/Diguanyl_cyclase"/>
</dbReference>
<dbReference type="InterPro" id="IPR051320">
    <property type="entry name" value="Viral_Replic_Matur_Polypro"/>
</dbReference>
<dbReference type="InterPro" id="IPR000477">
    <property type="entry name" value="RT_dom"/>
</dbReference>
<dbReference type="OrthoDB" id="4488294at2759"/>
<dbReference type="PANTHER" id="PTHR33064:SF37">
    <property type="entry name" value="RIBONUCLEASE H"/>
    <property type="match status" value="1"/>
</dbReference>
<feature type="domain" description="Reverse transcriptase/retrotransposon-derived protein RNase H-like" evidence="2">
    <location>
        <begin position="504"/>
        <end position="602"/>
    </location>
</feature>
<evidence type="ECO:0000313" key="4">
    <source>
        <dbReference type="EMBL" id="AAS54313.1"/>
    </source>
</evidence>
<dbReference type="Pfam" id="PF17919">
    <property type="entry name" value="RT_RNaseH_2"/>
    <property type="match status" value="1"/>
</dbReference>
<evidence type="ECO:0000259" key="3">
    <source>
        <dbReference type="Pfam" id="PF19259"/>
    </source>
</evidence>
<dbReference type="OMA" id="RADHINL"/>